<evidence type="ECO:0000313" key="1">
    <source>
        <dbReference type="EMBL" id="VTO12464.1"/>
    </source>
</evidence>
<gene>
    <name evidence="1" type="ORF">NCTC9239_00723</name>
</gene>
<proteinExistence type="predicted"/>
<organism evidence="1 2">
    <name type="scientific">Brevundimonas vancanneytii</name>
    <dbReference type="NCBI Taxonomy" id="1325724"/>
    <lineage>
        <taxon>Bacteria</taxon>
        <taxon>Pseudomonadati</taxon>
        <taxon>Pseudomonadota</taxon>
        <taxon>Alphaproteobacteria</taxon>
        <taxon>Caulobacterales</taxon>
        <taxon>Caulobacteraceae</taxon>
        <taxon>Brevundimonas</taxon>
    </lineage>
</organism>
<protein>
    <submittedName>
        <fullName evidence="1">Uncharacterized protein</fullName>
    </submittedName>
</protein>
<dbReference type="EMBL" id="LR588407">
    <property type="protein sequence ID" value="VTO12464.1"/>
    <property type="molecule type" value="Genomic_DNA"/>
</dbReference>
<name>A0A4P1JXI6_9CAUL</name>
<dbReference type="KEGG" id="bvy:NCTC9239_00723"/>
<keyword evidence="2" id="KW-1185">Reference proteome</keyword>
<evidence type="ECO:0000313" key="2">
    <source>
        <dbReference type="Proteomes" id="UP000309952"/>
    </source>
</evidence>
<sequence length="37" mass="3934">MSDLFGTHEVSPEQRKALLSLLTPGSLLTDAYGEGAE</sequence>
<dbReference type="RefSeq" id="WP_252970003.1">
    <property type="nucleotide sequence ID" value="NZ_LR588407.1"/>
</dbReference>
<dbReference type="Proteomes" id="UP000309952">
    <property type="component" value="Chromosome"/>
</dbReference>
<accession>A0A4P1JXI6</accession>
<dbReference type="AlphaFoldDB" id="A0A4P1JXI6"/>
<reference evidence="1 2" key="1">
    <citation type="submission" date="2019-04" db="EMBL/GenBank/DDBJ databases">
        <authorList>
            <consortium name="Pathogen Informatics"/>
        </authorList>
    </citation>
    <scope>NUCLEOTIDE SEQUENCE [LARGE SCALE GENOMIC DNA]</scope>
    <source>
        <strain evidence="1 2">NCTC9239</strain>
    </source>
</reference>